<comment type="caution">
    <text evidence="1">The sequence shown here is derived from an EMBL/GenBank/DDBJ whole genome shotgun (WGS) entry which is preliminary data.</text>
</comment>
<proteinExistence type="predicted"/>
<gene>
    <name evidence="1" type="ORF">IFM89_013159</name>
</gene>
<dbReference type="OrthoDB" id="405996at2759"/>
<protein>
    <submittedName>
        <fullName evidence="1">Uncharacterized protein</fullName>
    </submittedName>
</protein>
<dbReference type="GO" id="GO:0043812">
    <property type="term" value="F:phosphatidylinositol-4-phosphate phosphatase activity"/>
    <property type="evidence" value="ECO:0007669"/>
    <property type="project" value="TreeGrafter"/>
</dbReference>
<dbReference type="Proteomes" id="UP000631114">
    <property type="component" value="Unassembled WGS sequence"/>
</dbReference>
<name>A0A835IPN5_9MAGN</name>
<evidence type="ECO:0000313" key="1">
    <source>
        <dbReference type="EMBL" id="KAF9620538.1"/>
    </source>
</evidence>
<dbReference type="GO" id="GO:0005783">
    <property type="term" value="C:endoplasmic reticulum"/>
    <property type="evidence" value="ECO:0007669"/>
    <property type="project" value="TreeGrafter"/>
</dbReference>
<keyword evidence="2" id="KW-1185">Reference proteome</keyword>
<accession>A0A835IPN5</accession>
<sequence>MDWLSVSCMTTYMKYLYGSFMSSQERYTFANPSNFTNYGNDDGEKVQHLQYRLGYVRRNQILLIPYNLGAIRAFTYAGGKRMMAGPNWQVVKEDCKKAQESYARREGRLKKRFAAPHMASTPFSFMEPYTELYYQTGKGLSLLAFSRSSSSLSILRGTDFKILVRIKKAACKKSKKERVKDKLWCAYIELTILAERLMVSGTYLLVITSRKEVGTYLGFPVFRVMSMKFMACNGILRLSSCQEANPQFVWNRSLLEELIECKLDAFIIPLVQGSILKSITGYDSKYFVFHFCTSVVAINVGL</sequence>
<dbReference type="GO" id="GO:0046856">
    <property type="term" value="P:phosphatidylinositol dephosphorylation"/>
    <property type="evidence" value="ECO:0007669"/>
    <property type="project" value="TreeGrafter"/>
</dbReference>
<dbReference type="AlphaFoldDB" id="A0A835IPN5"/>
<dbReference type="PANTHER" id="PTHR45662:SF10">
    <property type="entry name" value="PHOSPHOINOSITIDE PHOSPHATASE SAC8"/>
    <property type="match status" value="1"/>
</dbReference>
<reference evidence="1 2" key="1">
    <citation type="submission" date="2020-10" db="EMBL/GenBank/DDBJ databases">
        <title>The Coptis chinensis genome and diversification of protoberbering-type alkaloids.</title>
        <authorList>
            <person name="Wang B."/>
            <person name="Shu S."/>
            <person name="Song C."/>
            <person name="Liu Y."/>
        </authorList>
    </citation>
    <scope>NUCLEOTIDE SEQUENCE [LARGE SCALE GENOMIC DNA]</scope>
    <source>
        <strain evidence="1">HL-2020</strain>
        <tissue evidence="1">Leaf</tissue>
    </source>
</reference>
<dbReference type="PANTHER" id="PTHR45662">
    <property type="entry name" value="PHOSPHATIDYLINOSITIDE PHOSPHATASE SAC1"/>
    <property type="match status" value="1"/>
</dbReference>
<organism evidence="1 2">
    <name type="scientific">Coptis chinensis</name>
    <dbReference type="NCBI Taxonomy" id="261450"/>
    <lineage>
        <taxon>Eukaryota</taxon>
        <taxon>Viridiplantae</taxon>
        <taxon>Streptophyta</taxon>
        <taxon>Embryophyta</taxon>
        <taxon>Tracheophyta</taxon>
        <taxon>Spermatophyta</taxon>
        <taxon>Magnoliopsida</taxon>
        <taxon>Ranunculales</taxon>
        <taxon>Ranunculaceae</taxon>
        <taxon>Coptidoideae</taxon>
        <taxon>Coptis</taxon>
    </lineage>
</organism>
<dbReference type="EMBL" id="JADFTS010000002">
    <property type="protein sequence ID" value="KAF9620538.1"/>
    <property type="molecule type" value="Genomic_DNA"/>
</dbReference>
<evidence type="ECO:0000313" key="2">
    <source>
        <dbReference type="Proteomes" id="UP000631114"/>
    </source>
</evidence>